<evidence type="ECO:0000313" key="1">
    <source>
        <dbReference type="EMBL" id="WOO42974.1"/>
    </source>
</evidence>
<evidence type="ECO:0000313" key="2">
    <source>
        <dbReference type="Proteomes" id="UP001304300"/>
    </source>
</evidence>
<protein>
    <submittedName>
        <fullName evidence="1">Uncharacterized protein</fullName>
    </submittedName>
</protein>
<keyword evidence="2" id="KW-1185">Reference proteome</keyword>
<name>A0AAQ3LBD1_9BACT</name>
<dbReference type="AlphaFoldDB" id="A0AAQ3LBD1"/>
<dbReference type="KEGG" id="puo:RZN69_07700"/>
<accession>A0AAQ3LBD1</accession>
<dbReference type="EMBL" id="CP136920">
    <property type="protein sequence ID" value="WOO42974.1"/>
    <property type="molecule type" value="Genomic_DNA"/>
</dbReference>
<reference evidence="1 2" key="1">
    <citation type="submission" date="2023-10" db="EMBL/GenBank/DDBJ databases">
        <title>Rubellicoccus peritrichatus gen. nov., sp. nov., isolated from an algae of coral reef tank.</title>
        <authorList>
            <person name="Luo J."/>
        </authorList>
    </citation>
    <scope>NUCLEOTIDE SEQUENCE [LARGE SCALE GENOMIC DNA]</scope>
    <source>
        <strain evidence="1 2">CR14</strain>
    </source>
</reference>
<organism evidence="1 2">
    <name type="scientific">Rubellicoccus peritrichatus</name>
    <dbReference type="NCBI Taxonomy" id="3080537"/>
    <lineage>
        <taxon>Bacteria</taxon>
        <taxon>Pseudomonadati</taxon>
        <taxon>Verrucomicrobiota</taxon>
        <taxon>Opitutia</taxon>
        <taxon>Puniceicoccales</taxon>
        <taxon>Cerasicoccaceae</taxon>
        <taxon>Rubellicoccus</taxon>
    </lineage>
</organism>
<dbReference type="RefSeq" id="WP_317835508.1">
    <property type="nucleotide sequence ID" value="NZ_CP136920.1"/>
</dbReference>
<dbReference type="Proteomes" id="UP001304300">
    <property type="component" value="Chromosome"/>
</dbReference>
<gene>
    <name evidence="1" type="ORF">RZN69_07700</name>
</gene>
<proteinExistence type="predicted"/>
<sequence length="138" mass="15092">MIRKLGSIWLMSLFSWNVLLGASGGILLCIHEDDSMQVESCGDAAACCCGDSAPTVDLHSNSDCGDCIDVKIEGLEITSIRPDKLELLQLPACVFAFDINKDQVSFYRSEFLTEANPRAPPQIESQSVEIARTIVLRI</sequence>